<dbReference type="Proteomes" id="UP000247763">
    <property type="component" value="Chromosome"/>
</dbReference>
<dbReference type="AlphaFoldDB" id="A0A2Z3HMZ2"/>
<dbReference type="OrthoDB" id="7366738at2"/>
<evidence type="ECO:0000313" key="2">
    <source>
        <dbReference type="Proteomes" id="UP000247763"/>
    </source>
</evidence>
<keyword evidence="2" id="KW-1185">Reference proteome</keyword>
<evidence type="ECO:0000313" key="1">
    <source>
        <dbReference type="EMBL" id="AWM77077.1"/>
    </source>
</evidence>
<dbReference type="EMBL" id="CP029479">
    <property type="protein sequence ID" value="AWM77077.1"/>
    <property type="molecule type" value="Genomic_DNA"/>
</dbReference>
<dbReference type="InterPro" id="IPR056209">
    <property type="entry name" value="SU10_adaptor"/>
</dbReference>
<reference evidence="2" key="1">
    <citation type="submission" date="2018-05" db="EMBL/GenBank/DDBJ databases">
        <title>Genome sequencing of Phenylobacterium sp. HYN0004.</title>
        <authorList>
            <person name="Yi H."/>
            <person name="Baek C."/>
        </authorList>
    </citation>
    <scope>NUCLEOTIDE SEQUENCE [LARGE SCALE GENOMIC DNA]</scope>
    <source>
        <strain evidence="2">HYN0004</strain>
    </source>
</reference>
<name>A0A2Z3HMZ2_9CAUL</name>
<accession>A0A2Z3HMZ2</accession>
<dbReference type="KEGG" id="phb:HYN04_04470"/>
<proteinExistence type="predicted"/>
<gene>
    <name evidence="1" type="ORF">HYN04_04470</name>
</gene>
<sequence>MGLSTFDELKAAVADWLDREDLSGRTGDFIALAEARLNRLMGFSALTARVELEAGAGQAELAAPADLRDALSLVRAGDGAAQGFRAEAGRLVLSPPPEAPVRLVLTYRARPRLSEATPANPVLAEHPDLYLFGALAEAAPFLRDGEMLPVFAARFDAALTEARMREARIAAPAPPRVDPALMALLDRRP</sequence>
<dbReference type="Pfam" id="PF24175">
    <property type="entry name" value="SU10_adaptor"/>
    <property type="match status" value="1"/>
</dbReference>
<dbReference type="RefSeq" id="WP_110449646.1">
    <property type="nucleotide sequence ID" value="NZ_CP029479.1"/>
</dbReference>
<organism evidence="1 2">
    <name type="scientific">Phenylobacterium parvum</name>
    <dbReference type="NCBI Taxonomy" id="2201350"/>
    <lineage>
        <taxon>Bacteria</taxon>
        <taxon>Pseudomonadati</taxon>
        <taxon>Pseudomonadota</taxon>
        <taxon>Alphaproteobacteria</taxon>
        <taxon>Caulobacterales</taxon>
        <taxon>Caulobacteraceae</taxon>
        <taxon>Phenylobacterium</taxon>
    </lineage>
</organism>
<protein>
    <submittedName>
        <fullName evidence="1">Uncharacterized protein</fullName>
    </submittedName>
</protein>